<dbReference type="NCBIfam" id="TIGR00632">
    <property type="entry name" value="vsr"/>
    <property type="match status" value="1"/>
</dbReference>
<evidence type="ECO:0000313" key="7">
    <source>
        <dbReference type="EMBL" id="KAJ02574.1"/>
    </source>
</evidence>
<sequence length="150" mass="17310">MADVVSPEKRSAMMSGIRGKDTKPEIIVRRLLHRLGYRFRLHRRDLPGRPDIVLPKWRTVILVNGCYWHGHEDCHLFRAPKTRTEFWTNKIEGNQARDRRNHAALRDTGWKVIVIWECAVSKKLSLSAEQLEDAISAALTSSETLIDIRG</sequence>
<dbReference type="STRING" id="83219.PM02_13960"/>
<dbReference type="eggNOG" id="COG3727">
    <property type="taxonomic scope" value="Bacteria"/>
</dbReference>
<accession>A0A061ST55</accession>
<gene>
    <name evidence="7" type="ORF">PM02_13960</name>
</gene>
<dbReference type="GO" id="GO:0016787">
    <property type="term" value="F:hydrolase activity"/>
    <property type="evidence" value="ECO:0007669"/>
    <property type="project" value="UniProtKB-KW"/>
</dbReference>
<dbReference type="InterPro" id="IPR004603">
    <property type="entry name" value="DNA_mismatch_endonuc_vsr"/>
</dbReference>
<evidence type="ECO:0000256" key="2">
    <source>
        <dbReference type="ARBA" id="ARBA00022759"/>
    </source>
</evidence>
<dbReference type="Pfam" id="PF03852">
    <property type="entry name" value="Vsr"/>
    <property type="match status" value="1"/>
</dbReference>
<comment type="similarity">
    <text evidence="6">Belongs to the vsr family.</text>
</comment>
<keyword evidence="1 6" id="KW-0540">Nuclease</keyword>
<dbReference type="REBASE" id="88287">
    <property type="entry name" value="V.Ssp1FORF13965P"/>
</dbReference>
<dbReference type="GO" id="GO:0004519">
    <property type="term" value="F:endonuclease activity"/>
    <property type="evidence" value="ECO:0007669"/>
    <property type="project" value="UniProtKB-KW"/>
</dbReference>
<keyword evidence="8" id="KW-1185">Reference proteome</keyword>
<dbReference type="GO" id="GO:0006298">
    <property type="term" value="P:mismatch repair"/>
    <property type="evidence" value="ECO:0007669"/>
    <property type="project" value="UniProtKB-UniRule"/>
</dbReference>
<protein>
    <recommendedName>
        <fullName evidence="6">Very short patch repair endonuclease</fullName>
        <ecNumber evidence="6">3.1.-.-</ecNumber>
    </recommendedName>
</protein>
<keyword evidence="5 6" id="KW-0234">DNA repair</keyword>
<comment type="caution">
    <text evidence="7">The sequence shown here is derived from an EMBL/GenBank/DDBJ whole genome shotgun (WGS) entry which is preliminary data.</text>
</comment>
<dbReference type="RefSeq" id="WP_037909461.1">
    <property type="nucleotide sequence ID" value="NZ_JEMU01000011.1"/>
</dbReference>
<dbReference type="AlphaFoldDB" id="A0A061ST55"/>
<keyword evidence="4 6" id="KW-0378">Hydrolase</keyword>
<evidence type="ECO:0000256" key="1">
    <source>
        <dbReference type="ARBA" id="ARBA00022722"/>
    </source>
</evidence>
<dbReference type="InterPro" id="IPR011335">
    <property type="entry name" value="Restrct_endonuc-II-like"/>
</dbReference>
<dbReference type="EMBL" id="JEMU01000011">
    <property type="protein sequence ID" value="KAJ02574.1"/>
    <property type="molecule type" value="Genomic_DNA"/>
</dbReference>
<name>A0A061ST55_9RHOB</name>
<evidence type="ECO:0000256" key="3">
    <source>
        <dbReference type="ARBA" id="ARBA00022763"/>
    </source>
</evidence>
<proteinExistence type="inferred from homology"/>
<evidence type="ECO:0000256" key="4">
    <source>
        <dbReference type="ARBA" id="ARBA00022801"/>
    </source>
</evidence>
<organism evidence="7 8">
    <name type="scientific">Sulfitobacter mediterraneus</name>
    <dbReference type="NCBI Taxonomy" id="83219"/>
    <lineage>
        <taxon>Bacteria</taxon>
        <taxon>Pseudomonadati</taxon>
        <taxon>Pseudomonadota</taxon>
        <taxon>Alphaproteobacteria</taxon>
        <taxon>Rhodobacterales</taxon>
        <taxon>Roseobacteraceae</taxon>
        <taxon>Sulfitobacter</taxon>
    </lineage>
</organism>
<dbReference type="EC" id="3.1.-.-" evidence="6"/>
<keyword evidence="2 6" id="KW-0255">Endonuclease</keyword>
<evidence type="ECO:0000256" key="6">
    <source>
        <dbReference type="PIRNR" id="PIRNR018267"/>
    </source>
</evidence>
<dbReference type="Proteomes" id="UP000027337">
    <property type="component" value="Unassembled WGS sequence"/>
</dbReference>
<keyword evidence="3 6" id="KW-0227">DNA damage</keyword>
<dbReference type="PIRSF" id="PIRSF018267">
    <property type="entry name" value="VSR_endonuc"/>
    <property type="match status" value="1"/>
</dbReference>
<evidence type="ECO:0000256" key="5">
    <source>
        <dbReference type="ARBA" id="ARBA00023204"/>
    </source>
</evidence>
<reference evidence="7 8" key="1">
    <citation type="journal article" date="2014" name="Genome Announc.">
        <title>Draft Genome Sequences of Two Isolates of the Roseobacter Group, Sulfitobacter sp. Strains 3SOLIMAR09 and 1FIGIMAR09, from Harbors of Mallorca Island (Mediterranean Sea).</title>
        <authorList>
            <person name="Mas-Llado M."/>
            <person name="Pina-Villalonga J.M."/>
            <person name="Brunet-Galmes I."/>
            <person name="Nogales B."/>
            <person name="Bosch R."/>
        </authorList>
    </citation>
    <scope>NUCLEOTIDE SEQUENCE [LARGE SCALE GENOMIC DNA]</scope>
    <source>
        <strain evidence="7 8">1FIGIMAR09</strain>
    </source>
</reference>
<comment type="function">
    <text evidence="6">May nick specific sequences that contain T:G mispairs resulting from m5C-deamination.</text>
</comment>
<dbReference type="SUPFAM" id="SSF52980">
    <property type="entry name" value="Restriction endonuclease-like"/>
    <property type="match status" value="1"/>
</dbReference>
<dbReference type="Gene3D" id="3.40.960.10">
    <property type="entry name" value="VSR Endonuclease"/>
    <property type="match status" value="1"/>
</dbReference>
<dbReference type="CDD" id="cd00221">
    <property type="entry name" value="Vsr"/>
    <property type="match status" value="1"/>
</dbReference>
<evidence type="ECO:0000313" key="8">
    <source>
        <dbReference type="Proteomes" id="UP000027337"/>
    </source>
</evidence>